<keyword evidence="11 17" id="KW-0520">NAD</keyword>
<evidence type="ECO:0000256" key="10">
    <source>
        <dbReference type="ARBA" id="ARBA00022989"/>
    </source>
</evidence>
<dbReference type="EMBL" id="AP018115">
    <property type="protein sequence ID" value="BBD20481.1"/>
    <property type="molecule type" value="Genomic_DNA"/>
</dbReference>
<evidence type="ECO:0000256" key="7">
    <source>
        <dbReference type="ARBA" id="ARBA00022692"/>
    </source>
</evidence>
<dbReference type="GO" id="GO:0016651">
    <property type="term" value="F:oxidoreductase activity, acting on NAD(P)H"/>
    <property type="evidence" value="ECO:0007669"/>
    <property type="project" value="InterPro"/>
</dbReference>
<keyword evidence="14 17" id="KW-0472">Membrane</keyword>
<dbReference type="GO" id="GO:0030964">
    <property type="term" value="C:NADH dehydrogenase complex"/>
    <property type="evidence" value="ECO:0007669"/>
    <property type="project" value="TreeGrafter"/>
</dbReference>
<organism evidence="18">
    <name type="scientific">Cyrtodactylus thirakhupti</name>
    <name type="common">Thirakhupts bent toed gecko</name>
    <dbReference type="NCBI Taxonomy" id="2002800"/>
    <lineage>
        <taxon>Eukaryota</taxon>
        <taxon>Metazoa</taxon>
        <taxon>Chordata</taxon>
        <taxon>Craniata</taxon>
        <taxon>Vertebrata</taxon>
        <taxon>Euteleostomi</taxon>
        <taxon>Lepidosauria</taxon>
        <taxon>Squamata</taxon>
        <taxon>Bifurcata</taxon>
        <taxon>Gekkota</taxon>
        <taxon>Gekkonidae</taxon>
        <taxon>Gekkoninae</taxon>
        <taxon>Cyrtodactylus</taxon>
    </lineage>
</organism>
<geneLocation type="mitochondrion" evidence="18"/>
<dbReference type="EC" id="7.1.1.2" evidence="3 17"/>
<keyword evidence="5 17" id="KW-0813">Transport</keyword>
<evidence type="ECO:0000256" key="3">
    <source>
        <dbReference type="ARBA" id="ARBA00012944"/>
    </source>
</evidence>
<evidence type="ECO:0000256" key="8">
    <source>
        <dbReference type="ARBA" id="ARBA00022967"/>
    </source>
</evidence>
<comment type="function">
    <text evidence="15">Core subunit of the mitochondrial membrane respiratory chain NADH dehydrogenase (Complex I) which catalyzes electron transfer from NADH through the respiratory chain, using ubiquinone as an electron acceptor. Part of the enzyme membrane arm which is embedded in the lipid bilayer and involved in proton translocation.</text>
</comment>
<dbReference type="PANTHER" id="PTHR11434:SF0">
    <property type="entry name" value="NADH-UBIQUINONE OXIDOREDUCTASE CHAIN 4L"/>
    <property type="match status" value="1"/>
</dbReference>
<keyword evidence="12 17" id="KW-0830">Ubiquinone</keyword>
<evidence type="ECO:0000256" key="6">
    <source>
        <dbReference type="ARBA" id="ARBA00022660"/>
    </source>
</evidence>
<dbReference type="Gene3D" id="1.10.287.3510">
    <property type="match status" value="1"/>
</dbReference>
<evidence type="ECO:0000256" key="4">
    <source>
        <dbReference type="ARBA" id="ARBA00016612"/>
    </source>
</evidence>
<evidence type="ECO:0000256" key="15">
    <source>
        <dbReference type="ARBA" id="ARBA00043911"/>
    </source>
</evidence>
<keyword evidence="8 17" id="KW-1278">Translocase</keyword>
<protein>
    <recommendedName>
        <fullName evidence="4 17">NADH-ubiquinone oxidoreductase chain 4L</fullName>
        <ecNumber evidence="3 17">7.1.1.2</ecNumber>
    </recommendedName>
</protein>
<evidence type="ECO:0000256" key="1">
    <source>
        <dbReference type="ARBA" id="ARBA00004225"/>
    </source>
</evidence>
<comment type="caution">
    <text evidence="17">Lacks conserved residue(s) required for the propagation of feature annotation.</text>
</comment>
<evidence type="ECO:0000256" key="5">
    <source>
        <dbReference type="ARBA" id="ARBA00022448"/>
    </source>
</evidence>
<keyword evidence="7 17" id="KW-0812">Transmembrane</keyword>
<reference evidence="18" key="1">
    <citation type="journal article" date="2018" name="PeerJ">
        <title>Characterization of five complete Cyrtodactylus mitogenome structures reveals low structural diversity and conservation of repeated sequences in the lineage.</title>
        <authorList>
            <person name="Areesirisuk P."/>
            <person name="Muangmai N."/>
            <person name="Kunya K."/>
            <person name="Singchat W."/>
            <person name="Sillapaprayoon S."/>
            <person name="Lapbenjakul S."/>
            <person name="Thapana W."/>
            <person name="Kantachumpoo A."/>
            <person name="Baicharoen S."/>
            <person name="Rerkamnuaychoke B."/>
            <person name="Peyachoknagul S."/>
            <person name="Han K."/>
            <person name="Srikulnath K."/>
        </authorList>
    </citation>
    <scope>NUCLEOTIDE SEQUENCE</scope>
</reference>
<evidence type="ECO:0000256" key="14">
    <source>
        <dbReference type="ARBA" id="ARBA00023136"/>
    </source>
</evidence>
<dbReference type="InterPro" id="IPR039428">
    <property type="entry name" value="NUOK/Mnh_C1-like"/>
</dbReference>
<feature type="transmembrane region" description="Helical" evidence="17">
    <location>
        <begin position="62"/>
        <end position="82"/>
    </location>
</feature>
<keyword evidence="9 17" id="KW-0249">Electron transport</keyword>
<keyword evidence="17" id="KW-0999">Mitochondrion inner membrane</keyword>
<gene>
    <name evidence="18" type="primary">ND4L</name>
</gene>
<dbReference type="GO" id="GO:0008137">
    <property type="term" value="F:NADH dehydrogenase (ubiquinone) activity"/>
    <property type="evidence" value="ECO:0007669"/>
    <property type="project" value="UniProtKB-EC"/>
</dbReference>
<evidence type="ECO:0000256" key="16">
    <source>
        <dbReference type="ARBA" id="ARBA00048769"/>
    </source>
</evidence>
<comment type="similarity">
    <text evidence="2 17">Belongs to the complex I subunit 4L family.</text>
</comment>
<sequence length="98" mass="10166">MALTYFTMSSAFAVGMTGLTLHRKHLVSALLCLEALLLALFMSLALTSQTAACPNTSMQPIILLALAACEAGTGLGLLVATARTHASGQMKNLNLLAC</sequence>
<evidence type="ECO:0000256" key="17">
    <source>
        <dbReference type="RuleBase" id="RU004419"/>
    </source>
</evidence>
<evidence type="ECO:0000256" key="9">
    <source>
        <dbReference type="ARBA" id="ARBA00022982"/>
    </source>
</evidence>
<evidence type="ECO:0000256" key="2">
    <source>
        <dbReference type="ARBA" id="ARBA00010519"/>
    </source>
</evidence>
<dbReference type="AlphaFoldDB" id="A0A3G9DSH7"/>
<keyword evidence="13 17" id="KW-0496">Mitochondrion</keyword>
<name>A0A3G9DSH7_9SAUR</name>
<comment type="catalytic activity">
    <reaction evidence="16">
        <text>a ubiquinone + NADH + 5 H(+)(in) = a ubiquinol + NAD(+) + 4 H(+)(out)</text>
        <dbReference type="Rhea" id="RHEA:29091"/>
        <dbReference type="Rhea" id="RHEA-COMP:9565"/>
        <dbReference type="Rhea" id="RHEA-COMP:9566"/>
        <dbReference type="ChEBI" id="CHEBI:15378"/>
        <dbReference type="ChEBI" id="CHEBI:16389"/>
        <dbReference type="ChEBI" id="CHEBI:17976"/>
        <dbReference type="ChEBI" id="CHEBI:57540"/>
        <dbReference type="ChEBI" id="CHEBI:57945"/>
        <dbReference type="EC" id="7.1.1.2"/>
    </reaction>
    <physiologicalReaction direction="left-to-right" evidence="16">
        <dbReference type="Rhea" id="RHEA:29092"/>
    </physiologicalReaction>
</comment>
<evidence type="ECO:0000256" key="11">
    <source>
        <dbReference type="ARBA" id="ARBA00023027"/>
    </source>
</evidence>
<dbReference type="InterPro" id="IPR001133">
    <property type="entry name" value="NADH_UbQ_OxRdtase_chain4L/K"/>
</dbReference>
<dbReference type="Pfam" id="PF00420">
    <property type="entry name" value="Oxidored_q2"/>
    <property type="match status" value="1"/>
</dbReference>
<dbReference type="GO" id="GO:0005743">
    <property type="term" value="C:mitochondrial inner membrane"/>
    <property type="evidence" value="ECO:0007669"/>
    <property type="project" value="UniProtKB-SubCell"/>
</dbReference>
<keyword evidence="10 17" id="KW-1133">Transmembrane helix</keyword>
<evidence type="ECO:0000313" key="18">
    <source>
        <dbReference type="EMBL" id="BBD20481.1"/>
    </source>
</evidence>
<comment type="subcellular location">
    <subcellularLocation>
        <location evidence="17">Mitochondrion inner membrane</location>
        <topology evidence="17">Multi-pass membrane protein</topology>
    </subcellularLocation>
    <subcellularLocation>
        <location evidence="1">Mitochondrion membrane</location>
        <topology evidence="1">Multi-pass membrane protein</topology>
    </subcellularLocation>
</comment>
<keyword evidence="6 17" id="KW-0679">Respiratory chain</keyword>
<proteinExistence type="inferred from homology"/>
<accession>A0A3G9DSH7</accession>
<dbReference type="PANTHER" id="PTHR11434">
    <property type="entry name" value="NADH-UBIQUINONE OXIDOREDUCTASE SUBUNIT ND4L"/>
    <property type="match status" value="1"/>
</dbReference>
<dbReference type="GO" id="GO:0042773">
    <property type="term" value="P:ATP synthesis coupled electron transport"/>
    <property type="evidence" value="ECO:0007669"/>
    <property type="project" value="UniProtKB-UniRule"/>
</dbReference>
<evidence type="ECO:0000256" key="13">
    <source>
        <dbReference type="ARBA" id="ARBA00023128"/>
    </source>
</evidence>
<evidence type="ECO:0000256" key="12">
    <source>
        <dbReference type="ARBA" id="ARBA00023075"/>
    </source>
</evidence>